<dbReference type="PRINTS" id="PR00455">
    <property type="entry name" value="HTHTETR"/>
</dbReference>
<feature type="DNA-binding region" description="H-T-H motif" evidence="2">
    <location>
        <begin position="44"/>
        <end position="63"/>
    </location>
</feature>
<dbReference type="PANTHER" id="PTHR30055">
    <property type="entry name" value="HTH-TYPE TRANSCRIPTIONAL REGULATOR RUTR"/>
    <property type="match status" value="1"/>
</dbReference>
<evidence type="ECO:0000313" key="5">
    <source>
        <dbReference type="EMBL" id="KYC43119.1"/>
    </source>
</evidence>
<dbReference type="InterPro" id="IPR009057">
    <property type="entry name" value="Homeodomain-like_sf"/>
</dbReference>
<keyword evidence="6" id="KW-1185">Reference proteome</keyword>
<dbReference type="EMBL" id="ANNX02000016">
    <property type="protein sequence ID" value="KYC43119.1"/>
    <property type="molecule type" value="Genomic_DNA"/>
</dbReference>
<feature type="domain" description="HTH tetR-type" evidence="4">
    <location>
        <begin position="21"/>
        <end position="81"/>
    </location>
</feature>
<comment type="caution">
    <text evidence="5">The sequence shown here is derived from an EMBL/GenBank/DDBJ whole genome shotgun (WGS) entry which is preliminary data.</text>
</comment>
<dbReference type="AlphaFoldDB" id="A0A139XEJ1"/>
<evidence type="ECO:0000259" key="4">
    <source>
        <dbReference type="PROSITE" id="PS50977"/>
    </source>
</evidence>
<dbReference type="GO" id="GO:0000976">
    <property type="term" value="F:transcription cis-regulatory region binding"/>
    <property type="evidence" value="ECO:0007669"/>
    <property type="project" value="TreeGrafter"/>
</dbReference>
<evidence type="ECO:0000256" key="1">
    <source>
        <dbReference type="ARBA" id="ARBA00023125"/>
    </source>
</evidence>
<dbReference type="Gene3D" id="1.10.357.10">
    <property type="entry name" value="Tetracycline Repressor, domain 2"/>
    <property type="match status" value="1"/>
</dbReference>
<dbReference type="InterPro" id="IPR050109">
    <property type="entry name" value="HTH-type_TetR-like_transc_reg"/>
</dbReference>
<dbReference type="Pfam" id="PF17918">
    <property type="entry name" value="TetR_C_15"/>
    <property type="match status" value="1"/>
</dbReference>
<dbReference type="InterPro" id="IPR001647">
    <property type="entry name" value="HTH_TetR"/>
</dbReference>
<feature type="region of interest" description="Disordered" evidence="3">
    <location>
        <begin position="1"/>
        <end position="23"/>
    </location>
</feature>
<proteinExistence type="predicted"/>
<name>A0A139XEJ1_9CYAN</name>
<evidence type="ECO:0000256" key="2">
    <source>
        <dbReference type="PROSITE-ProRule" id="PRU00335"/>
    </source>
</evidence>
<dbReference type="Proteomes" id="UP000076925">
    <property type="component" value="Unassembled WGS sequence"/>
</dbReference>
<dbReference type="SUPFAM" id="SSF46689">
    <property type="entry name" value="Homeodomain-like"/>
    <property type="match status" value="1"/>
</dbReference>
<evidence type="ECO:0000313" key="6">
    <source>
        <dbReference type="Proteomes" id="UP000076925"/>
    </source>
</evidence>
<organism evidence="5 6">
    <name type="scientific">Scytonema hofmannii PCC 7110</name>
    <dbReference type="NCBI Taxonomy" id="128403"/>
    <lineage>
        <taxon>Bacteria</taxon>
        <taxon>Bacillati</taxon>
        <taxon>Cyanobacteriota</taxon>
        <taxon>Cyanophyceae</taxon>
        <taxon>Nostocales</taxon>
        <taxon>Scytonemataceae</taxon>
        <taxon>Scytonema</taxon>
    </lineage>
</organism>
<dbReference type="GO" id="GO:0003700">
    <property type="term" value="F:DNA-binding transcription factor activity"/>
    <property type="evidence" value="ECO:0007669"/>
    <property type="project" value="TreeGrafter"/>
</dbReference>
<dbReference type="InterPro" id="IPR041669">
    <property type="entry name" value="TetR_C_15"/>
</dbReference>
<dbReference type="STRING" id="128403.WA1_13545"/>
<protein>
    <submittedName>
        <fullName evidence="5">TetR family transcriptional regulator</fullName>
    </submittedName>
</protein>
<keyword evidence="1 2" id="KW-0238">DNA-binding</keyword>
<evidence type="ECO:0000256" key="3">
    <source>
        <dbReference type="SAM" id="MobiDB-lite"/>
    </source>
</evidence>
<accession>A0A139XEJ1</accession>
<dbReference type="OrthoDB" id="9783238at2"/>
<feature type="compositionally biased region" description="Basic residues" evidence="3">
    <location>
        <begin position="10"/>
        <end position="22"/>
    </location>
</feature>
<gene>
    <name evidence="5" type="ORF">WA1_13545</name>
</gene>
<sequence>MAASSSNSSRMRRQPRQARSQKRVNQILDVAEQMFITEGYNATTTNAIASRAKVPIGSLYQFFPDKTAILQALARRYMEVLHQRFAELDSAKMTKLSLLTYVDRMIDATDQFFTDYPGCHAIFMQVQGTMPELEEIETTADALLIEDLATSLSRRYSELNPADYKAIAFVLVKTIGTLLWLSLSQEPIFRQRLVAETKRLMLNYLQSYFPKSEKTTLTVEGH</sequence>
<dbReference type="RefSeq" id="WP_033335726.1">
    <property type="nucleotide sequence ID" value="NZ_KQ976354.1"/>
</dbReference>
<dbReference type="PANTHER" id="PTHR30055:SF226">
    <property type="entry name" value="HTH-TYPE TRANSCRIPTIONAL REGULATOR PKSA"/>
    <property type="match status" value="1"/>
</dbReference>
<dbReference type="Pfam" id="PF00440">
    <property type="entry name" value="TetR_N"/>
    <property type="match status" value="1"/>
</dbReference>
<reference evidence="5 6" key="1">
    <citation type="journal article" date="2013" name="Genome Biol. Evol.">
        <title>Genomes of Stigonematalean cyanobacteria (subsection V) and the evolution of oxygenic photosynthesis from prokaryotes to plastids.</title>
        <authorList>
            <person name="Dagan T."/>
            <person name="Roettger M."/>
            <person name="Stucken K."/>
            <person name="Landan G."/>
            <person name="Koch R."/>
            <person name="Major P."/>
            <person name="Gould S.B."/>
            <person name="Goremykin V.V."/>
            <person name="Rippka R."/>
            <person name="Tandeau de Marsac N."/>
            <person name="Gugger M."/>
            <person name="Lockhart P.J."/>
            <person name="Allen J.F."/>
            <person name="Brune I."/>
            <person name="Maus I."/>
            <person name="Puhler A."/>
            <person name="Martin W.F."/>
        </authorList>
    </citation>
    <scope>NUCLEOTIDE SEQUENCE [LARGE SCALE GENOMIC DNA]</scope>
    <source>
        <strain evidence="5 6">PCC 7110</strain>
    </source>
</reference>
<dbReference type="PROSITE" id="PS50977">
    <property type="entry name" value="HTH_TETR_2"/>
    <property type="match status" value="1"/>
</dbReference>